<evidence type="ECO:0000256" key="4">
    <source>
        <dbReference type="ARBA" id="ARBA00022670"/>
    </source>
</evidence>
<feature type="signal peptide" evidence="16">
    <location>
        <begin position="1"/>
        <end position="24"/>
    </location>
</feature>
<dbReference type="InterPro" id="IPR000834">
    <property type="entry name" value="Peptidase_M14"/>
</dbReference>
<comment type="catalytic activity">
    <reaction evidence="10">
        <text>Releases a C-terminal residue, which may be hydrophobic or positively charged.</text>
        <dbReference type="EC" id="3.4.17.18"/>
    </reaction>
</comment>
<evidence type="ECO:0000313" key="18">
    <source>
        <dbReference type="EMBL" id="GEO88145.1"/>
    </source>
</evidence>
<dbReference type="EMBL" id="BJZQ01000001">
    <property type="protein sequence ID" value="GEO88145.1"/>
    <property type="molecule type" value="Genomic_DNA"/>
</dbReference>
<comment type="caution">
    <text evidence="18">The sequence shown here is derived from an EMBL/GenBank/DDBJ whole genome shotgun (WGS) entry which is preliminary data.</text>
</comment>
<dbReference type="Pfam" id="PF00246">
    <property type="entry name" value="Peptidase_M14"/>
    <property type="match status" value="1"/>
</dbReference>
<protein>
    <recommendedName>
        <fullName evidence="13">Zinc carboxypeptidase</fullName>
        <ecNumber evidence="12">3.4.17.18</ecNumber>
    </recommendedName>
</protein>
<evidence type="ECO:0000256" key="13">
    <source>
        <dbReference type="ARBA" id="ARBA00074273"/>
    </source>
</evidence>
<keyword evidence="9" id="KW-0482">Metalloprotease</keyword>
<evidence type="ECO:0000256" key="15">
    <source>
        <dbReference type="SAM" id="MobiDB-lite"/>
    </source>
</evidence>
<evidence type="ECO:0000256" key="8">
    <source>
        <dbReference type="ARBA" id="ARBA00022833"/>
    </source>
</evidence>
<dbReference type="FunFam" id="3.40.630.10:FF:000084">
    <property type="entry name" value="Carboxypeptidase B2"/>
    <property type="match status" value="1"/>
</dbReference>
<reference evidence="18 19" key="1">
    <citation type="submission" date="2019-07" db="EMBL/GenBank/DDBJ databases">
        <title>Whole genome shotgun sequence of Aeromicrobium flavum NBRC 107625.</title>
        <authorList>
            <person name="Hosoyama A."/>
            <person name="Uohara A."/>
            <person name="Ohji S."/>
            <person name="Ichikawa N."/>
        </authorList>
    </citation>
    <scope>NUCLEOTIDE SEQUENCE [LARGE SCALE GENOMIC DNA]</scope>
    <source>
        <strain evidence="18 19">NBRC 107625</strain>
    </source>
</reference>
<dbReference type="OrthoDB" id="5240362at2"/>
<dbReference type="InterPro" id="IPR057246">
    <property type="entry name" value="CARBOXYPEPT_ZN_1"/>
</dbReference>
<dbReference type="GO" id="GO:0004181">
    <property type="term" value="F:metallocarboxypeptidase activity"/>
    <property type="evidence" value="ECO:0007669"/>
    <property type="project" value="InterPro"/>
</dbReference>
<name>A0A512HRR3_9ACTN</name>
<feature type="region of interest" description="Disordered" evidence="15">
    <location>
        <begin position="248"/>
        <end position="296"/>
    </location>
</feature>
<keyword evidence="8" id="KW-0862">Zinc</keyword>
<evidence type="ECO:0000256" key="14">
    <source>
        <dbReference type="PROSITE-ProRule" id="PRU01379"/>
    </source>
</evidence>
<comment type="cofactor">
    <cofactor evidence="1">
        <name>Zn(2+)</name>
        <dbReference type="ChEBI" id="CHEBI:29105"/>
    </cofactor>
</comment>
<keyword evidence="19" id="KW-1185">Reference proteome</keyword>
<dbReference type="SMART" id="SM00631">
    <property type="entry name" value="Zn_pept"/>
    <property type="match status" value="1"/>
</dbReference>
<dbReference type="PANTHER" id="PTHR11705">
    <property type="entry name" value="PROTEASE FAMILY M14 CARBOXYPEPTIDASE A,B"/>
    <property type="match status" value="1"/>
</dbReference>
<dbReference type="PROSITE" id="PS00132">
    <property type="entry name" value="CARBOXYPEPT_ZN_1"/>
    <property type="match status" value="1"/>
</dbReference>
<gene>
    <name evidence="18" type="ORF">AFL01nite_04720</name>
</gene>
<dbReference type="Proteomes" id="UP000321769">
    <property type="component" value="Unassembled WGS sequence"/>
</dbReference>
<evidence type="ECO:0000256" key="10">
    <source>
        <dbReference type="ARBA" id="ARBA00050859"/>
    </source>
</evidence>
<evidence type="ECO:0000259" key="17">
    <source>
        <dbReference type="PROSITE" id="PS52035"/>
    </source>
</evidence>
<keyword evidence="7" id="KW-0378">Hydrolase</keyword>
<dbReference type="GO" id="GO:0005615">
    <property type="term" value="C:extracellular space"/>
    <property type="evidence" value="ECO:0007669"/>
    <property type="project" value="TreeGrafter"/>
</dbReference>
<proteinExistence type="inferred from homology"/>
<keyword evidence="4" id="KW-0645">Protease</keyword>
<comment type="function">
    <text evidence="11">Carboxypeptidase that possesses the specificities of both mammalian Cpase A and B. Thus shows broad substrate specificity, being able to cleave Cbz-Gly-Leu, Cbz-Gly-Val, Cbz-Gly-Phe, Cbz-Gly-Lys and Bz-Gly-Arg in vitro.</text>
</comment>
<dbReference type="PANTHER" id="PTHR11705:SF143">
    <property type="entry name" value="SLL0236 PROTEIN"/>
    <property type="match status" value="1"/>
</dbReference>
<feature type="chain" id="PRO_5022092243" description="Zinc carboxypeptidase" evidence="16">
    <location>
        <begin position="25"/>
        <end position="1040"/>
    </location>
</feature>
<dbReference type="CDD" id="cd03859">
    <property type="entry name" value="M14_CPT"/>
    <property type="match status" value="1"/>
</dbReference>
<dbReference type="GO" id="GO:0006508">
    <property type="term" value="P:proteolysis"/>
    <property type="evidence" value="ECO:0007669"/>
    <property type="project" value="UniProtKB-KW"/>
</dbReference>
<evidence type="ECO:0000256" key="2">
    <source>
        <dbReference type="ARBA" id="ARBA00005988"/>
    </source>
</evidence>
<dbReference type="PRINTS" id="PR00765">
    <property type="entry name" value="CRBOXYPTASEA"/>
</dbReference>
<dbReference type="SUPFAM" id="SSF53187">
    <property type="entry name" value="Zn-dependent exopeptidases"/>
    <property type="match status" value="1"/>
</dbReference>
<feature type="domain" description="Peptidase M14" evidence="17">
    <location>
        <begin position="118"/>
        <end position="415"/>
    </location>
</feature>
<dbReference type="RefSeq" id="WP_146825471.1">
    <property type="nucleotide sequence ID" value="NZ_BAAAYQ010000001.1"/>
</dbReference>
<dbReference type="Pfam" id="PF20773">
    <property type="entry name" value="InhA-like_MAM"/>
    <property type="match status" value="2"/>
</dbReference>
<evidence type="ECO:0000256" key="5">
    <source>
        <dbReference type="ARBA" id="ARBA00022723"/>
    </source>
</evidence>
<evidence type="ECO:0000256" key="16">
    <source>
        <dbReference type="SAM" id="SignalP"/>
    </source>
</evidence>
<evidence type="ECO:0000256" key="12">
    <source>
        <dbReference type="ARBA" id="ARBA00066554"/>
    </source>
</evidence>
<dbReference type="InterPro" id="IPR033810">
    <property type="entry name" value="Carboxypeptidase_T"/>
</dbReference>
<evidence type="ECO:0000256" key="9">
    <source>
        <dbReference type="ARBA" id="ARBA00023049"/>
    </source>
</evidence>
<evidence type="ECO:0000313" key="19">
    <source>
        <dbReference type="Proteomes" id="UP000321769"/>
    </source>
</evidence>
<dbReference type="EC" id="3.4.17.18" evidence="12"/>
<keyword evidence="5" id="KW-0479">Metal-binding</keyword>
<dbReference type="GO" id="GO:0008270">
    <property type="term" value="F:zinc ion binding"/>
    <property type="evidence" value="ECO:0007669"/>
    <property type="project" value="InterPro"/>
</dbReference>
<dbReference type="PROSITE" id="PS52035">
    <property type="entry name" value="PEPTIDASE_M14"/>
    <property type="match status" value="1"/>
</dbReference>
<feature type="active site" description="Proton donor/acceptor" evidence="14">
    <location>
        <position position="387"/>
    </location>
</feature>
<organism evidence="18 19">
    <name type="scientific">Aeromicrobium flavum</name>
    <dbReference type="NCBI Taxonomy" id="416568"/>
    <lineage>
        <taxon>Bacteria</taxon>
        <taxon>Bacillati</taxon>
        <taxon>Actinomycetota</taxon>
        <taxon>Actinomycetes</taxon>
        <taxon>Propionibacteriales</taxon>
        <taxon>Nocardioidaceae</taxon>
        <taxon>Aeromicrobium</taxon>
    </lineage>
</organism>
<evidence type="ECO:0000256" key="7">
    <source>
        <dbReference type="ARBA" id="ARBA00022801"/>
    </source>
</evidence>
<feature type="region of interest" description="Disordered" evidence="15">
    <location>
        <begin position="538"/>
        <end position="557"/>
    </location>
</feature>
<sequence length="1040" mass="112393">MKSLTIPLGAVVLVAGLTVSVPFAASQPVADPRQADTLEVYVVEGPTSGLGELAELGLDTSHVTQEGAGAGKVRLELVVTGRQAAKVRDAGFSAKVKVVDGKKASQAARAQQRAGYSVYRSWSEDGGIEDELRATAKANPRIAKLVTIGRTVQGQEILALKVTKDARKVKDGKRKAVLYGGAQHAREWITPEMVRRLMHHFLDGYGTDRKITRLVNTTELWFLPVSNPDGYDFTFTEGNRLWRKNLRDNNGDGTITPGDGVDPNRNFRTKWGWDNEGSSPDPASETYRGPSAGSEPETKALDSLFRRIGFEFYINYHSAAELLLYGIGWQVATPSPDDVINVAMAGDDAEPAVPGYDPDISAELYTTNGDTDTHATVKYGTLGFTPEMTTCETVSDSDPDDEWVSDDCLSGFNFPDDEGLIQAEFEKNIPFALATAASTHDPDDPVSVVGRDTPAMVSDPFAVSHGRTQPVAVTAKRALKGLRMRYRINGGRTQTTRVREWKGGERYGNTHDDYYAEFRGTVRRARPGDSVKVWFTGTEPRDRTKDRRRGGRDKRVSSTPFTYKVARDIGGDVLILAAEDVTGISPAQGVTSAKYADDYATALTAAGYSSDVYDVDVNARTAPHHLGVLSHYDAIVWESGDDIITRAEGQPGGTAAKLANDLEMTVRDYLNEGGKALVTGQYNQFGQATAASYYYSPTAPPECTVRAHPCLTLENDFQQYWLGAYNYVSDGATGEDGPYGVLGADGGPFAGFASALNGGDSPNNQEHTASLLATSSFLPVEEFPQFASSAPLQWNRPGAAPYDPVDGDWYAYSQLADQGWKRLARTVDLTGATSGSLQFQISHDTETDWDFVAVEAREVGTEDWTTLPEAGGQTTQSTGESCAEGWVDIHPQVAHYQGADCTPTGSTGEWHAATGSSNGWQEWNVDLSAFAGKQVEVSITYITDWGTQGLGVFVDNARVVVDGAESAATSFEADLGGWTTPPAPDGSRQTNTWARSQKAFEEGAATVTNDTVFTGFGAEGLETSAQRTAFVERAMRHLFD</sequence>
<dbReference type="AlphaFoldDB" id="A0A512HRR3"/>
<evidence type="ECO:0000256" key="11">
    <source>
        <dbReference type="ARBA" id="ARBA00055464"/>
    </source>
</evidence>
<accession>A0A512HRR3</accession>
<dbReference type="Gene3D" id="3.40.630.10">
    <property type="entry name" value="Zn peptidases"/>
    <property type="match status" value="1"/>
</dbReference>
<keyword evidence="3 18" id="KW-0121">Carboxypeptidase</keyword>
<keyword evidence="6 16" id="KW-0732">Signal</keyword>
<evidence type="ECO:0000256" key="1">
    <source>
        <dbReference type="ARBA" id="ARBA00001947"/>
    </source>
</evidence>
<evidence type="ECO:0000256" key="6">
    <source>
        <dbReference type="ARBA" id="ARBA00022729"/>
    </source>
</evidence>
<comment type="similarity">
    <text evidence="2 14">Belongs to the peptidase M14 family.</text>
</comment>
<evidence type="ECO:0000256" key="3">
    <source>
        <dbReference type="ARBA" id="ARBA00022645"/>
    </source>
</evidence>